<accession>A0AAU6VYC8</accession>
<reference evidence="2" key="1">
    <citation type="journal article" date="2024" name="J. Gen. Virol.">
        <title>Novel phages of Pseudomonas syringae unveil numerous potential auxiliary metabolic genes.</title>
        <authorList>
            <person name="Feltin C."/>
            <person name="Garneau J.R."/>
            <person name="Morris C.E."/>
            <person name="Berard A."/>
            <person name="Torres-Barcelo C."/>
        </authorList>
    </citation>
    <scope>NUCLEOTIDE SEQUENCE</scope>
</reference>
<proteinExistence type="predicted"/>
<keyword evidence="1" id="KW-1133">Transmembrane helix</keyword>
<evidence type="ECO:0000313" key="2">
    <source>
        <dbReference type="EMBL" id="XAI69516.1"/>
    </source>
</evidence>
<keyword evidence="1" id="KW-0812">Transmembrane</keyword>
<keyword evidence="1" id="KW-0472">Membrane</keyword>
<sequence length="109" mass="12151">MATAAQTAAQVQSETQSMVKSVLGYVAGALLMICVGVVGYQQTQINKLDDRLYTLQATTVTEDKLNSAINRLSSEMDTKITSLRSEQQITNKYLERVMDKLEDRNFKAK</sequence>
<feature type="transmembrane region" description="Helical" evidence="1">
    <location>
        <begin position="22"/>
        <end position="40"/>
    </location>
</feature>
<evidence type="ECO:0000256" key="1">
    <source>
        <dbReference type="SAM" id="Phobius"/>
    </source>
</evidence>
<name>A0AAU6VYC8_9VIRU</name>
<gene>
    <name evidence="2" type="ORF">Pyxpy02_00033</name>
</gene>
<organism evidence="2">
    <name type="scientific">Pseudomonas phage Pyxpy02</name>
    <dbReference type="NCBI Taxonomy" id="3138547"/>
    <lineage>
        <taxon>Viruses</taxon>
    </lineage>
</organism>
<dbReference type="EMBL" id="PP179311">
    <property type="protein sequence ID" value="XAI69516.1"/>
    <property type="molecule type" value="Genomic_DNA"/>
</dbReference>
<protein>
    <submittedName>
        <fullName evidence="2">Lysis module protein</fullName>
    </submittedName>
</protein>